<dbReference type="EMBL" id="JARKNE010000002">
    <property type="protein sequence ID" value="KAK5841535.1"/>
    <property type="molecule type" value="Genomic_DNA"/>
</dbReference>
<dbReference type="Proteomes" id="UP001358586">
    <property type="component" value="Chromosome 2"/>
</dbReference>
<evidence type="ECO:0000313" key="2">
    <source>
        <dbReference type="Proteomes" id="UP001358586"/>
    </source>
</evidence>
<reference evidence="1 2" key="1">
    <citation type="submission" date="2023-03" db="EMBL/GenBank/DDBJ databases">
        <title>WGS of Gossypium arboreum.</title>
        <authorList>
            <person name="Yu D."/>
        </authorList>
    </citation>
    <scope>NUCLEOTIDE SEQUENCE [LARGE SCALE GENOMIC DNA]</scope>
    <source>
        <tissue evidence="1">Leaf</tissue>
    </source>
</reference>
<protein>
    <recommendedName>
        <fullName evidence="3">RNase H type-1 domain-containing protein</fullName>
    </recommendedName>
</protein>
<gene>
    <name evidence="1" type="ORF">PVK06_003856</name>
</gene>
<accession>A0ABR0QQN4</accession>
<proteinExistence type="predicted"/>
<evidence type="ECO:0000313" key="1">
    <source>
        <dbReference type="EMBL" id="KAK5841535.1"/>
    </source>
</evidence>
<sequence>MLQLPWIVKVTHTFKKGNKVANGLASMAFSRLVGRCLFMQSPDEILQTLHDYSGVAWPHIV</sequence>
<comment type="caution">
    <text evidence="1">The sequence shown here is derived from an EMBL/GenBank/DDBJ whole genome shotgun (WGS) entry which is preliminary data.</text>
</comment>
<name>A0ABR0QQN4_GOSAR</name>
<keyword evidence="2" id="KW-1185">Reference proteome</keyword>
<organism evidence="1 2">
    <name type="scientific">Gossypium arboreum</name>
    <name type="common">Tree cotton</name>
    <name type="synonym">Gossypium nanking</name>
    <dbReference type="NCBI Taxonomy" id="29729"/>
    <lineage>
        <taxon>Eukaryota</taxon>
        <taxon>Viridiplantae</taxon>
        <taxon>Streptophyta</taxon>
        <taxon>Embryophyta</taxon>
        <taxon>Tracheophyta</taxon>
        <taxon>Spermatophyta</taxon>
        <taxon>Magnoliopsida</taxon>
        <taxon>eudicotyledons</taxon>
        <taxon>Gunneridae</taxon>
        <taxon>Pentapetalae</taxon>
        <taxon>rosids</taxon>
        <taxon>malvids</taxon>
        <taxon>Malvales</taxon>
        <taxon>Malvaceae</taxon>
        <taxon>Malvoideae</taxon>
        <taxon>Gossypium</taxon>
    </lineage>
</organism>
<evidence type="ECO:0008006" key="3">
    <source>
        <dbReference type="Google" id="ProtNLM"/>
    </source>
</evidence>